<feature type="compositionally biased region" description="Low complexity" evidence="1">
    <location>
        <begin position="81"/>
        <end position="102"/>
    </location>
</feature>
<comment type="caution">
    <text evidence="2">The sequence shown here is derived from an EMBL/GenBank/DDBJ whole genome shotgun (WGS) entry which is preliminary data.</text>
</comment>
<accession>A0A1Y2FHU2</accession>
<evidence type="ECO:0000313" key="3">
    <source>
        <dbReference type="Proteomes" id="UP000193467"/>
    </source>
</evidence>
<feature type="region of interest" description="Disordered" evidence="1">
    <location>
        <begin position="33"/>
        <end position="134"/>
    </location>
</feature>
<proteinExistence type="predicted"/>
<dbReference type="InParanoid" id="A0A1Y2FHU2"/>
<name>A0A1Y2FHU2_9BASI</name>
<evidence type="ECO:0000313" key="2">
    <source>
        <dbReference type="EMBL" id="ORY83512.1"/>
    </source>
</evidence>
<sequence length="277" mass="32097">MASSCWMLRWARWIPTPRRRSFRSPSRLLAARTPTSRLPLPQSHLPLLESATPTNRRRSCPSRPNRPLLPPRSPTPPLHSFPPLRRLLPPALSPLSTPSFPSHPRRPRSPWRPSLPSAPKLRPSNNRKLPNFVPQGMAPSAQYLLSLLWGRRGGSRLLPRDMDARKAGGRLARRLRLRWREERRWRVRRLTRSMCTRKIRLLPSPTFLPNLKLNLVTLLLSRSSPRRLRTLSLPPTTTPTRSSSSSWDLGRPSRRGWSARMISRGRDWCPRRSTTRR</sequence>
<feature type="compositionally biased region" description="Low complexity" evidence="1">
    <location>
        <begin position="230"/>
        <end position="246"/>
    </location>
</feature>
<gene>
    <name evidence="2" type="ORF">BCR35DRAFT_303362</name>
</gene>
<organism evidence="2 3">
    <name type="scientific">Leucosporidium creatinivorum</name>
    <dbReference type="NCBI Taxonomy" id="106004"/>
    <lineage>
        <taxon>Eukaryota</taxon>
        <taxon>Fungi</taxon>
        <taxon>Dikarya</taxon>
        <taxon>Basidiomycota</taxon>
        <taxon>Pucciniomycotina</taxon>
        <taxon>Microbotryomycetes</taxon>
        <taxon>Leucosporidiales</taxon>
        <taxon>Leucosporidium</taxon>
    </lineage>
</organism>
<feature type="region of interest" description="Disordered" evidence="1">
    <location>
        <begin position="229"/>
        <end position="254"/>
    </location>
</feature>
<dbReference type="AlphaFoldDB" id="A0A1Y2FHU2"/>
<feature type="compositionally biased region" description="Pro residues" evidence="1">
    <location>
        <begin position="67"/>
        <end position="80"/>
    </location>
</feature>
<keyword evidence="3" id="KW-1185">Reference proteome</keyword>
<protein>
    <submittedName>
        <fullName evidence="2">Uncharacterized protein</fullName>
    </submittedName>
</protein>
<evidence type="ECO:0000256" key="1">
    <source>
        <dbReference type="SAM" id="MobiDB-lite"/>
    </source>
</evidence>
<dbReference type="EMBL" id="MCGR01000019">
    <property type="protein sequence ID" value="ORY83512.1"/>
    <property type="molecule type" value="Genomic_DNA"/>
</dbReference>
<reference evidence="2 3" key="1">
    <citation type="submission" date="2016-07" db="EMBL/GenBank/DDBJ databases">
        <title>Pervasive Adenine N6-methylation of Active Genes in Fungi.</title>
        <authorList>
            <consortium name="DOE Joint Genome Institute"/>
            <person name="Mondo S.J."/>
            <person name="Dannebaum R.O."/>
            <person name="Kuo R.C."/>
            <person name="Labutti K."/>
            <person name="Haridas S."/>
            <person name="Kuo A."/>
            <person name="Salamov A."/>
            <person name="Ahrendt S.R."/>
            <person name="Lipzen A."/>
            <person name="Sullivan W."/>
            <person name="Andreopoulos W.B."/>
            <person name="Clum A."/>
            <person name="Lindquist E."/>
            <person name="Daum C."/>
            <person name="Ramamoorthy G.K."/>
            <person name="Gryganskyi A."/>
            <person name="Culley D."/>
            <person name="Magnuson J.K."/>
            <person name="James T.Y."/>
            <person name="O'Malley M.A."/>
            <person name="Stajich J.E."/>
            <person name="Spatafora J.W."/>
            <person name="Visel A."/>
            <person name="Grigoriev I.V."/>
        </authorList>
    </citation>
    <scope>NUCLEOTIDE SEQUENCE [LARGE SCALE GENOMIC DNA]</scope>
    <source>
        <strain evidence="2 3">62-1032</strain>
    </source>
</reference>
<dbReference type="Proteomes" id="UP000193467">
    <property type="component" value="Unassembled WGS sequence"/>
</dbReference>